<accession>A0A6B9ZMZ6</accession>
<reference evidence="1 2" key="1">
    <citation type="submission" date="2020-01" db="EMBL/GenBank/DDBJ databases">
        <title>Complete genome sequence of Chitinophaga sp. H33E-04 isolated from quinoa roots.</title>
        <authorList>
            <person name="Weon H.-Y."/>
            <person name="Lee S.A."/>
        </authorList>
    </citation>
    <scope>NUCLEOTIDE SEQUENCE [LARGE SCALE GENOMIC DNA]</scope>
    <source>
        <strain evidence="1 2">H33E-04</strain>
    </source>
</reference>
<sequence>MRKLLYLLPAICIIACSPRLRTVEYTSLSPLPDTAFVLVLEKEDRFSSGQKAGVLHSTDNTIAPACAYDDILLRMKQTARTRGANVIKITSYSTPDREHRCDQISAYLYKVDDPKAYERKFTWSPDRPLTWDDYKGNPNTIRQLNVGARTSCRFGIRVDTLHAPGKANVTVTSEFICYQSSVRDGQQSPSLLAHEQLHFDLCEAYARSLRKTLAIAALTPASATSISKEAFLQTYDLYREQQTLYDAETQHGLNADAQARWAKKISDALTALNAYAQ</sequence>
<evidence type="ECO:0008006" key="3">
    <source>
        <dbReference type="Google" id="ProtNLM"/>
    </source>
</evidence>
<dbReference type="EMBL" id="CP048113">
    <property type="protein sequence ID" value="QHS63648.1"/>
    <property type="molecule type" value="Genomic_DNA"/>
</dbReference>
<protein>
    <recommendedName>
        <fullName evidence="3">DUF922 domain-containing protein</fullName>
    </recommendedName>
</protein>
<organism evidence="1 2">
    <name type="scientific">Chitinophaga agri</name>
    <dbReference type="NCBI Taxonomy" id="2703787"/>
    <lineage>
        <taxon>Bacteria</taxon>
        <taxon>Pseudomonadati</taxon>
        <taxon>Bacteroidota</taxon>
        <taxon>Chitinophagia</taxon>
        <taxon>Chitinophagales</taxon>
        <taxon>Chitinophagaceae</taxon>
        <taxon>Chitinophaga</taxon>
    </lineage>
</organism>
<evidence type="ECO:0000313" key="2">
    <source>
        <dbReference type="Proteomes" id="UP000476411"/>
    </source>
</evidence>
<gene>
    <name evidence="1" type="ORF">GWR21_29925</name>
</gene>
<dbReference type="KEGG" id="chih:GWR21_29925"/>
<dbReference type="AlphaFoldDB" id="A0A6B9ZMZ6"/>
<name>A0A6B9ZMZ6_9BACT</name>
<evidence type="ECO:0000313" key="1">
    <source>
        <dbReference type="EMBL" id="QHS63648.1"/>
    </source>
</evidence>
<dbReference type="RefSeq" id="WP_162335364.1">
    <property type="nucleotide sequence ID" value="NZ_CP048113.1"/>
</dbReference>
<proteinExistence type="predicted"/>
<dbReference type="Proteomes" id="UP000476411">
    <property type="component" value="Chromosome"/>
</dbReference>
<keyword evidence="2" id="KW-1185">Reference proteome</keyword>